<name>A0A2D0NI96_FLAN2</name>
<dbReference type="AlphaFoldDB" id="A0A2D0NI96"/>
<gene>
    <name evidence="1" type="ORF">CRP01_05115</name>
</gene>
<accession>A0A2D0NI96</accession>
<evidence type="ECO:0000313" key="1">
    <source>
        <dbReference type="EMBL" id="PHN07483.1"/>
    </source>
</evidence>
<organism evidence="1 2">
    <name type="scientific">Flavilitoribacter nigricans (strain ATCC 23147 / DSM 23189 / NBRC 102662 / NCIMB 1420 / SS-2)</name>
    <name type="common">Lewinella nigricans</name>
    <dbReference type="NCBI Taxonomy" id="1122177"/>
    <lineage>
        <taxon>Bacteria</taxon>
        <taxon>Pseudomonadati</taxon>
        <taxon>Bacteroidota</taxon>
        <taxon>Saprospiria</taxon>
        <taxon>Saprospirales</taxon>
        <taxon>Lewinellaceae</taxon>
        <taxon>Flavilitoribacter</taxon>
    </lineage>
</organism>
<sequence length="466" mass="55267">MKNTKLLRLLATFSLSDWQKFGLYLRSPFFNQTDHLIVLSDELEALYRAGEWPEPDVEKQDLYRSVFPGQPYDEMDFNRQCSRLLQLAADFLAHQQWQNDGIMANYYTLQAFMERKLDKHFRFTLRKTRDQLEKEPYRNIQFHHQSYLLAEIAEWQVSGRKAQALGPEVQQTADNFDQYLVAQKLQHLCTIAALNNLQPGTYQLQHSQEIVSMSESLQHLPIVAIYRNLFMMITGEETSPYFQQLRQLAIQHEDILAPRELKFIYLSLVNFCIGRIRYGEKTYASPLLELYETSLEKGFLIDKGQISPWTFKNVVKLGLGLQRYDWVEGFIHQYSPLLAEREKAEAMHFNLADLYYHRQDFEKAQLYLREVEFSDVRYYLHGRILLAKIYHTTQSWESLDSLLAAFRIYLMRSKKMSREEKKPYLNFIRILDKLLNSLPEKRPKIRQTIRDTPMLTDRTWLLEIAG</sequence>
<protein>
    <recommendedName>
        <fullName evidence="3">Tetratricopeptide repeat protein</fullName>
    </recommendedName>
</protein>
<proteinExistence type="predicted"/>
<dbReference type="EMBL" id="PDUD01000009">
    <property type="protein sequence ID" value="PHN07483.1"/>
    <property type="molecule type" value="Genomic_DNA"/>
</dbReference>
<evidence type="ECO:0008006" key="3">
    <source>
        <dbReference type="Google" id="ProtNLM"/>
    </source>
</evidence>
<dbReference type="OrthoDB" id="1490979at2"/>
<dbReference type="Proteomes" id="UP000223913">
    <property type="component" value="Unassembled WGS sequence"/>
</dbReference>
<evidence type="ECO:0000313" key="2">
    <source>
        <dbReference type="Proteomes" id="UP000223913"/>
    </source>
</evidence>
<reference evidence="1 2" key="1">
    <citation type="submission" date="2017-10" db="EMBL/GenBank/DDBJ databases">
        <title>The draft genome sequence of Lewinella nigricans NBRC 102662.</title>
        <authorList>
            <person name="Wang K."/>
        </authorList>
    </citation>
    <scope>NUCLEOTIDE SEQUENCE [LARGE SCALE GENOMIC DNA]</scope>
    <source>
        <strain evidence="1 2">NBRC 102662</strain>
    </source>
</reference>
<keyword evidence="2" id="KW-1185">Reference proteome</keyword>
<comment type="caution">
    <text evidence="1">The sequence shown here is derived from an EMBL/GenBank/DDBJ whole genome shotgun (WGS) entry which is preliminary data.</text>
</comment>
<dbReference type="RefSeq" id="WP_099148933.1">
    <property type="nucleotide sequence ID" value="NZ_PDUD01000009.1"/>
</dbReference>